<dbReference type="EMBL" id="SPMZ01000027">
    <property type="protein sequence ID" value="NMQ19480.1"/>
    <property type="molecule type" value="Genomic_DNA"/>
</dbReference>
<feature type="transmembrane region" description="Helical" evidence="9">
    <location>
        <begin position="976"/>
        <end position="995"/>
    </location>
</feature>
<evidence type="ECO:0000256" key="10">
    <source>
        <dbReference type="SAM" id="MobiDB-lite"/>
    </source>
</evidence>
<feature type="transmembrane region" description="Helical" evidence="9">
    <location>
        <begin position="369"/>
        <end position="389"/>
    </location>
</feature>
<evidence type="ECO:0000256" key="2">
    <source>
        <dbReference type="ARBA" id="ARBA00010942"/>
    </source>
</evidence>
<dbReference type="InterPro" id="IPR000731">
    <property type="entry name" value="SSD"/>
</dbReference>
<feature type="transmembrane region" description="Helical" evidence="9">
    <location>
        <begin position="543"/>
        <end position="561"/>
    </location>
</feature>
<comment type="subcellular location">
    <subcellularLocation>
        <location evidence="1 9">Cell inner membrane</location>
        <topology evidence="1 9">Multi-pass membrane protein</topology>
    </subcellularLocation>
</comment>
<evidence type="ECO:0000256" key="4">
    <source>
        <dbReference type="ARBA" id="ARBA00022475"/>
    </source>
</evidence>
<feature type="transmembrane region" description="Helical" evidence="9">
    <location>
        <begin position="437"/>
        <end position="461"/>
    </location>
</feature>
<keyword evidence="4" id="KW-1003">Cell membrane</keyword>
<feature type="transmembrane region" description="Helical" evidence="9">
    <location>
        <begin position="12"/>
        <end position="34"/>
    </location>
</feature>
<dbReference type="PANTHER" id="PTHR32063:SF24">
    <property type="entry name" value="CATION EFFLUX SYSTEM (ACRB_ACRD_ACRF FAMILY)"/>
    <property type="match status" value="1"/>
</dbReference>
<keyword evidence="7 9" id="KW-1133">Transmembrane helix</keyword>
<feature type="transmembrane region" description="Helical" evidence="9">
    <location>
        <begin position="343"/>
        <end position="362"/>
    </location>
</feature>
<proteinExistence type="inferred from homology"/>
<feature type="transmembrane region" description="Helical" evidence="9">
    <location>
        <begin position="879"/>
        <end position="897"/>
    </location>
</feature>
<dbReference type="NCBIfam" id="NF000282">
    <property type="entry name" value="RND_permease_1"/>
    <property type="match status" value="1"/>
</dbReference>
<comment type="similarity">
    <text evidence="2 9">Belongs to the resistance-nodulation-cell division (RND) (TC 2.A.6) family.</text>
</comment>
<keyword evidence="6 9" id="KW-0812">Transmembrane</keyword>
<dbReference type="PRINTS" id="PR00702">
    <property type="entry name" value="ACRIFLAVINRP"/>
</dbReference>
<feature type="transmembrane region" description="Helical" evidence="9">
    <location>
        <begin position="930"/>
        <end position="955"/>
    </location>
</feature>
<evidence type="ECO:0000256" key="3">
    <source>
        <dbReference type="ARBA" id="ARBA00022448"/>
    </source>
</evidence>
<dbReference type="PROSITE" id="PS50156">
    <property type="entry name" value="SSD"/>
    <property type="match status" value="1"/>
</dbReference>
<feature type="domain" description="SSD" evidence="11">
    <location>
        <begin position="372"/>
        <end position="498"/>
    </location>
</feature>
<evidence type="ECO:0000256" key="1">
    <source>
        <dbReference type="ARBA" id="ARBA00004429"/>
    </source>
</evidence>
<dbReference type="SUPFAM" id="SSF82693">
    <property type="entry name" value="Multidrug efflux transporter AcrB pore domain, PN1, PN2, PC1 and PC2 subdomains"/>
    <property type="match status" value="4"/>
</dbReference>
<dbReference type="Gene3D" id="3.30.70.1440">
    <property type="entry name" value="Multidrug efflux transporter AcrB pore domain"/>
    <property type="match status" value="1"/>
</dbReference>
<dbReference type="InterPro" id="IPR004764">
    <property type="entry name" value="MdtF-like"/>
</dbReference>
<dbReference type="Pfam" id="PF00873">
    <property type="entry name" value="ACR_tran"/>
    <property type="match status" value="1"/>
</dbReference>
<reference evidence="12 13" key="1">
    <citation type="submission" date="2019-03" db="EMBL/GenBank/DDBJ databases">
        <title>Metabolic reconstructions from genomes of highly enriched 'Candidatus Accumulibacter' and 'Candidatus Competibacter' bioreactor populations.</title>
        <authorList>
            <person name="Annavajhala M.K."/>
            <person name="Welles L."/>
            <person name="Abbas B."/>
            <person name="Sorokin D."/>
            <person name="Park H."/>
            <person name="Van Loosdrecht M."/>
            <person name="Chandran K."/>
        </authorList>
    </citation>
    <scope>NUCLEOTIDE SEQUENCE [LARGE SCALE GENOMIC DNA]</scope>
    <source>
        <strain evidence="12 13">SBR_G</strain>
    </source>
</reference>
<evidence type="ECO:0000256" key="9">
    <source>
        <dbReference type="RuleBase" id="RU364070"/>
    </source>
</evidence>
<dbReference type="SUPFAM" id="SSF82866">
    <property type="entry name" value="Multidrug efflux transporter AcrB transmembrane domain"/>
    <property type="match status" value="2"/>
</dbReference>
<dbReference type="PANTHER" id="PTHR32063">
    <property type="match status" value="1"/>
</dbReference>
<evidence type="ECO:0000256" key="7">
    <source>
        <dbReference type="ARBA" id="ARBA00022989"/>
    </source>
</evidence>
<dbReference type="SUPFAM" id="SSF82714">
    <property type="entry name" value="Multidrug efflux transporter AcrB TolC docking domain, DN and DC subdomains"/>
    <property type="match status" value="2"/>
</dbReference>
<name>A0ABX1TJC0_9GAMM</name>
<feature type="transmembrane region" description="Helical" evidence="9">
    <location>
        <begin position="395"/>
        <end position="416"/>
    </location>
</feature>
<dbReference type="Gene3D" id="3.30.2090.10">
    <property type="entry name" value="Multidrug efflux transporter AcrB TolC docking domain, DN and DC subdomains"/>
    <property type="match status" value="2"/>
</dbReference>
<keyword evidence="3 9" id="KW-0813">Transport</keyword>
<dbReference type="InterPro" id="IPR001036">
    <property type="entry name" value="Acrflvin-R"/>
</dbReference>
<keyword evidence="8 9" id="KW-0472">Membrane</keyword>
<evidence type="ECO:0000259" key="11">
    <source>
        <dbReference type="PROSITE" id="PS50156"/>
    </source>
</evidence>
<feature type="transmembrane region" description="Helical" evidence="9">
    <location>
        <begin position="1007"/>
        <end position="1030"/>
    </location>
</feature>
<dbReference type="Proteomes" id="UP000760480">
    <property type="component" value="Unassembled WGS sequence"/>
</dbReference>
<protein>
    <recommendedName>
        <fullName evidence="9">Efflux pump membrane transporter</fullName>
    </recommendedName>
</protein>
<organism evidence="12 13">
    <name type="scientific">Candidatus Competibacter phosphatis</name>
    <dbReference type="NCBI Taxonomy" id="221280"/>
    <lineage>
        <taxon>Bacteria</taxon>
        <taxon>Pseudomonadati</taxon>
        <taxon>Pseudomonadota</taxon>
        <taxon>Gammaproteobacteria</taxon>
        <taxon>Candidatus Competibacteraceae</taxon>
        <taxon>Candidatus Competibacter</taxon>
    </lineage>
</organism>
<dbReference type="Gene3D" id="1.20.1640.10">
    <property type="entry name" value="Multidrug efflux transporter AcrB transmembrane domain"/>
    <property type="match status" value="2"/>
</dbReference>
<comment type="caution">
    <text evidence="12">The sequence shown here is derived from an EMBL/GenBank/DDBJ whole genome shotgun (WGS) entry which is preliminary data.</text>
</comment>
<gene>
    <name evidence="12" type="ORF">E4P82_09885</name>
</gene>
<evidence type="ECO:0000256" key="8">
    <source>
        <dbReference type="ARBA" id="ARBA00023136"/>
    </source>
</evidence>
<feature type="transmembrane region" description="Helical" evidence="9">
    <location>
        <begin position="904"/>
        <end position="924"/>
    </location>
</feature>
<evidence type="ECO:0000313" key="13">
    <source>
        <dbReference type="Proteomes" id="UP000760480"/>
    </source>
</evidence>
<accession>A0ABX1TJC0</accession>
<keyword evidence="13" id="KW-1185">Reference proteome</keyword>
<evidence type="ECO:0000256" key="6">
    <source>
        <dbReference type="ARBA" id="ARBA00022692"/>
    </source>
</evidence>
<evidence type="ECO:0000256" key="5">
    <source>
        <dbReference type="ARBA" id="ARBA00022519"/>
    </source>
</evidence>
<feature type="region of interest" description="Disordered" evidence="10">
    <location>
        <begin position="1041"/>
        <end position="1073"/>
    </location>
</feature>
<dbReference type="Gene3D" id="3.30.70.1430">
    <property type="entry name" value="Multidrug efflux transporter AcrB pore domain"/>
    <property type="match status" value="2"/>
</dbReference>
<keyword evidence="5 9" id="KW-0997">Cell inner membrane</keyword>
<dbReference type="RefSeq" id="WP_169248738.1">
    <property type="nucleotide sequence ID" value="NZ_SPMZ01000027.1"/>
</dbReference>
<feature type="transmembrane region" description="Helical" evidence="9">
    <location>
        <begin position="473"/>
        <end position="500"/>
    </location>
</feature>
<dbReference type="Gene3D" id="3.30.70.1320">
    <property type="entry name" value="Multidrug efflux transporter AcrB pore domain like"/>
    <property type="match status" value="1"/>
</dbReference>
<dbReference type="InterPro" id="IPR027463">
    <property type="entry name" value="AcrB_DN_DC_subdom"/>
</dbReference>
<sequence>MISHFFIDRPVFAAVISIILTLAGLSAMGVLPIAQYPEITPVQVTVSATYPGASADVVSQSVAAPIEQQVNSVDNLMYMYSSSSSTGNMTLNVFFDIGTDPDIAQVNVQNQVSLALPQLPEAVSKQGVQVQTKSSTFLMVIAIYSPDGSQDETYVGNYAYLYILNALQRIPGANQASIFGTPNYAMRVWLKPDRMSDLGLTTDEVIQAIQTQNQQFAIGQIGQSPTNGPVELTFPVSTQGRLSTPEEFENIILRASTTGAGVLRLKDVGYVTLGMQSYNLRSRFNGKIGTAIAVYQQAGANALAVSKQVRETLEELKKSFPAGIDYSIALDTTKFVKASINEVVHTLLEAIVLVILVVFIFLQSWRATVIPIVAVIVSVIATFGGMYLLGFSINMLTLFGLVLCIGIVVDDAIVVVENVERNMAEFHLSPKEAAHRAMEEVTGPVIAIVLVLSAVFVPVAFLGGMTGQLYKQFAITIAISVAISGLVALTLSPALAALLLKPGEHGDQRTDWLYRFFFGPFNRGFDWLTSGYAKSVRFVAKRILLGLALFAVMLAATYGLFQKVPSSFVPDEDQGYVFGVGILPDGASLDRTEAVGAQMSDIFRANSAVGSVVAVNGYSLLDSQMKTTDTTLFVSFKDYEERKDPKESAPNVIREVMGQFSKIGEAIALVFNPPSIPGLGTTGGFEFWIQSRGSGDIKQLAQVTKDFVAKASQRPELRGLTMTLNAASQQLYVSLDREQARTLGVPVGNVFGTLQALFGSLYVSQFNLYSQVWQVIVQAAPEYRSRPDDIKQVYVRSTNGGMVPLAAVTKLEYTSAPNLITRFNTFPAAKVTGGAAPGYSSGQALATMEAVAHEVLPQGYSFGWSGQAYQEKKVGGDSAMVFIYGLIMVFLILAAQYEKWSLPFSVMMAVPFGAFGALLAVWLRGMENDVYFQIGLLTLVGLAAKNAILIVEFAVMKHEEGMPVLEAAVEAARLRFRPILMTSLAFILGAIPLVIATGAGANSRHSIGTGIVGGMTAATVLAIFFVPMFFRLFEGLSEKRDGKKKESSDSGSPPHPSPAGTGAESLPEDRRDA</sequence>
<dbReference type="NCBIfam" id="TIGR00915">
    <property type="entry name" value="2A0602"/>
    <property type="match status" value="1"/>
</dbReference>
<evidence type="ECO:0000313" key="12">
    <source>
        <dbReference type="EMBL" id="NMQ19480.1"/>
    </source>
</evidence>